<evidence type="ECO:0000313" key="2">
    <source>
        <dbReference type="EMBL" id="MFD3263131.1"/>
    </source>
</evidence>
<keyword evidence="3" id="KW-1185">Reference proteome</keyword>
<sequence>MSPDLINGCFELLGAAMLALNVRQLWRDRVLAGVHWAPTVFFAAWGAWNLFYYPSLGQWFSFVGGCAISAVNLAWLGSLIYFRTRRRS</sequence>
<evidence type="ECO:0000313" key="3">
    <source>
        <dbReference type="Proteomes" id="UP001598130"/>
    </source>
</evidence>
<reference evidence="2 3" key="1">
    <citation type="submission" date="2022-09" db="EMBL/GenBank/DDBJ databases">
        <title>New species of Phenylobacterium.</title>
        <authorList>
            <person name="Mieszkin S."/>
        </authorList>
    </citation>
    <scope>NUCLEOTIDE SEQUENCE [LARGE SCALE GENOMIC DNA]</scope>
    <source>
        <strain evidence="2 3">HK31-G</strain>
    </source>
</reference>
<comment type="caution">
    <text evidence="2">The sequence shown here is derived from an EMBL/GenBank/DDBJ whole genome shotgun (WGS) entry which is preliminary data.</text>
</comment>
<protein>
    <recommendedName>
        <fullName evidence="4">MtN3 and saliva related transmembrane protein</fullName>
    </recommendedName>
</protein>
<organism evidence="2 3">
    <name type="scientific">Phenylobacterium ferrooxidans</name>
    <dbReference type="NCBI Taxonomy" id="2982689"/>
    <lineage>
        <taxon>Bacteria</taxon>
        <taxon>Pseudomonadati</taxon>
        <taxon>Pseudomonadota</taxon>
        <taxon>Alphaproteobacteria</taxon>
        <taxon>Caulobacterales</taxon>
        <taxon>Caulobacteraceae</taxon>
        <taxon>Phenylobacterium</taxon>
    </lineage>
</organism>
<keyword evidence="1" id="KW-1133">Transmembrane helix</keyword>
<keyword evidence="1" id="KW-0812">Transmembrane</keyword>
<evidence type="ECO:0008006" key="4">
    <source>
        <dbReference type="Google" id="ProtNLM"/>
    </source>
</evidence>
<dbReference type="RefSeq" id="WP_377367813.1">
    <property type="nucleotide sequence ID" value="NZ_JAOTJD010000005.1"/>
</dbReference>
<accession>A0ABW6CN29</accession>
<gene>
    <name evidence="2" type="ORF">OCL97_04015</name>
</gene>
<dbReference type="Proteomes" id="UP001598130">
    <property type="component" value="Unassembled WGS sequence"/>
</dbReference>
<feature type="transmembrane region" description="Helical" evidence="1">
    <location>
        <begin position="59"/>
        <end position="82"/>
    </location>
</feature>
<evidence type="ECO:0000256" key="1">
    <source>
        <dbReference type="SAM" id="Phobius"/>
    </source>
</evidence>
<name>A0ABW6CN29_9CAUL</name>
<keyword evidence="1" id="KW-0472">Membrane</keyword>
<dbReference type="EMBL" id="JAOTJD010000005">
    <property type="protein sequence ID" value="MFD3263131.1"/>
    <property type="molecule type" value="Genomic_DNA"/>
</dbReference>
<proteinExistence type="predicted"/>
<feature type="transmembrane region" description="Helical" evidence="1">
    <location>
        <begin position="30"/>
        <end position="53"/>
    </location>
</feature>